<feature type="signal peptide" evidence="8">
    <location>
        <begin position="1"/>
        <end position="24"/>
    </location>
</feature>
<feature type="chain" id="PRO_5046958511" evidence="8">
    <location>
        <begin position="25"/>
        <end position="405"/>
    </location>
</feature>
<gene>
    <name evidence="9" type="ORF">JBF11_07955</name>
</gene>
<comment type="similarity">
    <text evidence="2">Belongs to the OmpP1/FadL family.</text>
</comment>
<evidence type="ECO:0000313" key="10">
    <source>
        <dbReference type="Proteomes" id="UP001058120"/>
    </source>
</evidence>
<dbReference type="PANTHER" id="PTHR35093">
    <property type="entry name" value="OUTER MEMBRANE PROTEIN NMB0088-RELATED"/>
    <property type="match status" value="1"/>
</dbReference>
<evidence type="ECO:0000256" key="6">
    <source>
        <dbReference type="ARBA" id="ARBA00023136"/>
    </source>
</evidence>
<keyword evidence="6" id="KW-0472">Membrane</keyword>
<evidence type="ECO:0000313" key="9">
    <source>
        <dbReference type="EMBL" id="UWX05377.1"/>
    </source>
</evidence>
<dbReference type="SUPFAM" id="SSF56935">
    <property type="entry name" value="Porins"/>
    <property type="match status" value="1"/>
</dbReference>
<comment type="subcellular location">
    <subcellularLocation>
        <location evidence="1">Cell outer membrane</location>
        <topology evidence="1">Multi-pass membrane protein</topology>
    </subcellularLocation>
</comment>
<keyword evidence="4" id="KW-0812">Transmembrane</keyword>
<dbReference type="Pfam" id="PF03349">
    <property type="entry name" value="Toluene_X"/>
    <property type="match status" value="1"/>
</dbReference>
<keyword evidence="7" id="KW-0998">Cell outer membrane</keyword>
<dbReference type="Gene3D" id="2.40.160.60">
    <property type="entry name" value="Outer membrane protein transport protein (OMPP1/FadL/TodX)"/>
    <property type="match status" value="1"/>
</dbReference>
<accession>A0ABY5Y0Y5</accession>
<keyword evidence="10" id="KW-1185">Reference proteome</keyword>
<keyword evidence="5 8" id="KW-0732">Signal</keyword>
<dbReference type="PANTHER" id="PTHR35093:SF8">
    <property type="entry name" value="OUTER MEMBRANE PROTEIN NMB0088-RELATED"/>
    <property type="match status" value="1"/>
</dbReference>
<sequence length="405" mass="44430">MVCSKKISALALSAAVALSCPDFAKAEGFALQDWSSRGAALAGGLVARGGDAAAAAYNPAAITELEGTQILLGGELITPINTVVGTSGQTRHSEDKRYFAPHGYITHKINDSWSVGFGSFSRFGLGNKYGLDFFVPNAVYDVELITFGVSPVVAWRVNDKLSLGFGLELAYGDVDLNRKIGFGPINTSMSMTGDAFAPAFNLSAHYRFNEQWKAGFVYRSHSDFDFDGELSTPMLPIKFDGDAKLYTPDSYTFALAYYPVPALSFEAQVQYNTWSRFSNLTINIPGLAAAGLPTVLNDIKKWEDTWFFSLSAEYAYNDWLTLRAGASYETSPVKGEYADFIAPAQGRWKYGAGLGFAKDDWTFDVGYVYHDILELRYGHSAYYKTADHIEDAHAHTVSFSIGYKF</sequence>
<dbReference type="InterPro" id="IPR005017">
    <property type="entry name" value="OMPP1/FadL/TodX"/>
</dbReference>
<dbReference type="RefSeq" id="WP_334314954.1">
    <property type="nucleotide sequence ID" value="NZ_CP065938.1"/>
</dbReference>
<keyword evidence="9" id="KW-0675">Receptor</keyword>
<organism evidence="9 10">
    <name type="scientific">Taurinivorans muris</name>
    <dbReference type="NCBI Taxonomy" id="2787751"/>
    <lineage>
        <taxon>Bacteria</taxon>
        <taxon>Pseudomonadati</taxon>
        <taxon>Thermodesulfobacteriota</taxon>
        <taxon>Desulfovibrionia</taxon>
        <taxon>Desulfovibrionales</taxon>
        <taxon>Desulfovibrionaceae</taxon>
        <taxon>Taurinivorans</taxon>
    </lineage>
</organism>
<evidence type="ECO:0000256" key="5">
    <source>
        <dbReference type="ARBA" id="ARBA00022729"/>
    </source>
</evidence>
<dbReference type="EMBL" id="CP065938">
    <property type="protein sequence ID" value="UWX05377.1"/>
    <property type="molecule type" value="Genomic_DNA"/>
</dbReference>
<evidence type="ECO:0000256" key="1">
    <source>
        <dbReference type="ARBA" id="ARBA00004571"/>
    </source>
</evidence>
<proteinExistence type="inferred from homology"/>
<evidence type="ECO:0000256" key="8">
    <source>
        <dbReference type="SAM" id="SignalP"/>
    </source>
</evidence>
<evidence type="ECO:0000256" key="3">
    <source>
        <dbReference type="ARBA" id="ARBA00022452"/>
    </source>
</evidence>
<evidence type="ECO:0000256" key="7">
    <source>
        <dbReference type="ARBA" id="ARBA00023237"/>
    </source>
</evidence>
<protein>
    <submittedName>
        <fullName evidence="9">TonB-dependent receptor</fullName>
    </submittedName>
</protein>
<name>A0ABY5Y0Y5_9BACT</name>
<keyword evidence="3" id="KW-1134">Transmembrane beta strand</keyword>
<evidence type="ECO:0000256" key="4">
    <source>
        <dbReference type="ARBA" id="ARBA00022692"/>
    </source>
</evidence>
<evidence type="ECO:0000256" key="2">
    <source>
        <dbReference type="ARBA" id="ARBA00008163"/>
    </source>
</evidence>
<dbReference type="Proteomes" id="UP001058120">
    <property type="component" value="Chromosome"/>
</dbReference>
<dbReference type="PROSITE" id="PS51257">
    <property type="entry name" value="PROKAR_LIPOPROTEIN"/>
    <property type="match status" value="1"/>
</dbReference>
<reference evidence="9" key="1">
    <citation type="submission" date="2020-12" db="EMBL/GenBank/DDBJ databases">
        <title>Taurinivorans muris gen. nov., sp. nov., fundamental and realized metabolic niche of a ubiquitous sulfidogenic bacterium in the murine intestine.</title>
        <authorList>
            <person name="Ye H."/>
            <person name="Hanson B.T."/>
            <person name="Loy A."/>
        </authorList>
    </citation>
    <scope>NUCLEOTIDE SEQUENCE</scope>
    <source>
        <strain evidence="9">LT0009</strain>
    </source>
</reference>